<comment type="subcellular location">
    <subcellularLocation>
        <location evidence="1">Membrane</location>
        <topology evidence="1">Multi-pass membrane protein</topology>
    </subcellularLocation>
</comment>
<sequence>MEGIKEDCELEQRPRTDWRAYACILTAAALWGMMGLWNRGLMAGGLSPWSIVLVRNTGGLALLAAIFGIRDRSVFQIKKEHLKYFFGTGVVSVLLFTVCYFFCQKVCSLAVASVLLYTAPSIVVILSAILWREPITKKKLLALGLTLVGCACVCGVFAGSLSVTPAGILLGLGAGFFYALYSIFGQYALRAGYSAQTTTLWTYVFAGTGALFFIRPAELAAAAGSPSMWLTGAGLVAVSTVVPYLLYTTGLSRVETGKASIMASLEPVVASLIGVLVFQEPMSGLTAMGIVCVLAGVVILR</sequence>
<dbReference type="InterPro" id="IPR000620">
    <property type="entry name" value="EamA_dom"/>
</dbReference>
<evidence type="ECO:0000256" key="5">
    <source>
        <dbReference type="SAM" id="Phobius"/>
    </source>
</evidence>
<feature type="transmembrane region" description="Helical" evidence="5">
    <location>
        <begin position="284"/>
        <end position="300"/>
    </location>
</feature>
<dbReference type="SUPFAM" id="SSF103481">
    <property type="entry name" value="Multidrug resistance efflux transporter EmrE"/>
    <property type="match status" value="2"/>
</dbReference>
<feature type="domain" description="EamA" evidence="6">
    <location>
        <begin position="166"/>
        <end position="300"/>
    </location>
</feature>
<dbReference type="InterPro" id="IPR050638">
    <property type="entry name" value="AA-Vitamin_Transporters"/>
</dbReference>
<accession>A0A644ZV57</accession>
<evidence type="ECO:0000256" key="4">
    <source>
        <dbReference type="ARBA" id="ARBA00023136"/>
    </source>
</evidence>
<feature type="transmembrane region" description="Helical" evidence="5">
    <location>
        <begin position="140"/>
        <end position="161"/>
    </location>
</feature>
<dbReference type="Gene3D" id="1.10.3730.20">
    <property type="match status" value="1"/>
</dbReference>
<reference evidence="7" key="1">
    <citation type="submission" date="2019-08" db="EMBL/GenBank/DDBJ databases">
        <authorList>
            <person name="Kucharzyk K."/>
            <person name="Murdoch R.W."/>
            <person name="Higgins S."/>
            <person name="Loffler F."/>
        </authorList>
    </citation>
    <scope>NUCLEOTIDE SEQUENCE</scope>
</reference>
<feature type="transmembrane region" description="Helical" evidence="5">
    <location>
        <begin position="81"/>
        <end position="103"/>
    </location>
</feature>
<dbReference type="AlphaFoldDB" id="A0A644ZV57"/>
<dbReference type="Pfam" id="PF00892">
    <property type="entry name" value="EamA"/>
    <property type="match status" value="2"/>
</dbReference>
<feature type="transmembrane region" description="Helical" evidence="5">
    <location>
        <begin position="229"/>
        <end position="247"/>
    </location>
</feature>
<evidence type="ECO:0000256" key="1">
    <source>
        <dbReference type="ARBA" id="ARBA00004141"/>
    </source>
</evidence>
<dbReference type="PANTHER" id="PTHR32322:SF2">
    <property type="entry name" value="EAMA DOMAIN-CONTAINING PROTEIN"/>
    <property type="match status" value="1"/>
</dbReference>
<dbReference type="InterPro" id="IPR037185">
    <property type="entry name" value="EmrE-like"/>
</dbReference>
<comment type="caution">
    <text evidence="7">The sequence shown here is derived from an EMBL/GenBank/DDBJ whole genome shotgun (WGS) entry which is preliminary data.</text>
</comment>
<evidence type="ECO:0000256" key="2">
    <source>
        <dbReference type="ARBA" id="ARBA00022692"/>
    </source>
</evidence>
<evidence type="ECO:0000256" key="3">
    <source>
        <dbReference type="ARBA" id="ARBA00022989"/>
    </source>
</evidence>
<feature type="transmembrane region" description="Helical" evidence="5">
    <location>
        <begin position="259"/>
        <end position="278"/>
    </location>
</feature>
<proteinExistence type="predicted"/>
<protein>
    <recommendedName>
        <fullName evidence="6">EamA domain-containing protein</fullName>
    </recommendedName>
</protein>
<organism evidence="7">
    <name type="scientific">bioreactor metagenome</name>
    <dbReference type="NCBI Taxonomy" id="1076179"/>
    <lineage>
        <taxon>unclassified sequences</taxon>
        <taxon>metagenomes</taxon>
        <taxon>ecological metagenomes</taxon>
    </lineage>
</organism>
<feature type="transmembrane region" description="Helical" evidence="5">
    <location>
        <begin position="20"/>
        <end position="37"/>
    </location>
</feature>
<gene>
    <name evidence="7" type="ORF">SDC9_91551</name>
</gene>
<feature type="transmembrane region" description="Helical" evidence="5">
    <location>
        <begin position="167"/>
        <end position="188"/>
    </location>
</feature>
<feature type="domain" description="EamA" evidence="6">
    <location>
        <begin position="20"/>
        <end position="153"/>
    </location>
</feature>
<evidence type="ECO:0000259" key="6">
    <source>
        <dbReference type="Pfam" id="PF00892"/>
    </source>
</evidence>
<dbReference type="PANTHER" id="PTHR32322">
    <property type="entry name" value="INNER MEMBRANE TRANSPORTER"/>
    <property type="match status" value="1"/>
</dbReference>
<dbReference type="EMBL" id="VSSQ01010650">
    <property type="protein sequence ID" value="MPM44869.1"/>
    <property type="molecule type" value="Genomic_DNA"/>
</dbReference>
<evidence type="ECO:0000313" key="7">
    <source>
        <dbReference type="EMBL" id="MPM44869.1"/>
    </source>
</evidence>
<dbReference type="GO" id="GO:0016020">
    <property type="term" value="C:membrane"/>
    <property type="evidence" value="ECO:0007669"/>
    <property type="project" value="UniProtKB-SubCell"/>
</dbReference>
<name>A0A644ZV57_9ZZZZ</name>
<feature type="transmembrane region" description="Helical" evidence="5">
    <location>
        <begin position="109"/>
        <end position="131"/>
    </location>
</feature>
<feature type="transmembrane region" description="Helical" evidence="5">
    <location>
        <begin position="200"/>
        <end position="217"/>
    </location>
</feature>
<keyword evidence="2 5" id="KW-0812">Transmembrane</keyword>
<feature type="transmembrane region" description="Helical" evidence="5">
    <location>
        <begin position="49"/>
        <end position="69"/>
    </location>
</feature>
<keyword evidence="4 5" id="KW-0472">Membrane</keyword>
<keyword evidence="3 5" id="KW-1133">Transmembrane helix</keyword>